<organism evidence="3 5">
    <name type="scientific">Serratia nevei</name>
    <dbReference type="NCBI Taxonomy" id="2703794"/>
    <lineage>
        <taxon>Bacteria</taxon>
        <taxon>Pseudomonadati</taxon>
        <taxon>Pseudomonadota</taxon>
        <taxon>Gammaproteobacteria</taxon>
        <taxon>Enterobacterales</taxon>
        <taxon>Yersiniaceae</taxon>
        <taxon>Serratia</taxon>
    </lineage>
</organism>
<dbReference type="SUPFAM" id="SSF53474">
    <property type="entry name" value="alpha/beta-Hydrolases"/>
    <property type="match status" value="1"/>
</dbReference>
<dbReference type="InterPro" id="IPR029058">
    <property type="entry name" value="AB_hydrolase_fold"/>
</dbReference>
<feature type="active site" description="Nucleophile" evidence="1">
    <location>
        <position position="93"/>
    </location>
</feature>
<name>A0AAW6X3H9_9GAMM</name>
<feature type="active site" description="Charge relay system" evidence="1">
    <location>
        <position position="249"/>
    </location>
</feature>
<proteinExistence type="predicted"/>
<keyword evidence="6" id="KW-1185">Reference proteome</keyword>
<dbReference type="Proteomes" id="UP001173597">
    <property type="component" value="Unassembled WGS sequence"/>
</dbReference>
<dbReference type="EMBL" id="JARTOI010000038">
    <property type="protein sequence ID" value="MDK5172558.1"/>
    <property type="molecule type" value="Genomic_DNA"/>
</dbReference>
<evidence type="ECO:0000313" key="6">
    <source>
        <dbReference type="Proteomes" id="UP001174748"/>
    </source>
</evidence>
<dbReference type="AlphaFoldDB" id="A0AAW6X3H9"/>
<dbReference type="InterPro" id="IPR022742">
    <property type="entry name" value="Hydrolase_4"/>
</dbReference>
<feature type="domain" description="Serine aminopeptidase S33" evidence="2">
    <location>
        <begin position="18"/>
        <end position="256"/>
    </location>
</feature>
<dbReference type="InterPro" id="IPR051044">
    <property type="entry name" value="MAG_DAG_Lipase"/>
</dbReference>
<protein>
    <submittedName>
        <fullName evidence="3">Alpha/beta fold hydrolase</fullName>
    </submittedName>
</protein>
<gene>
    <name evidence="3" type="ORF">P9854_08635</name>
    <name evidence="4" type="ORF">P9921_19050</name>
</gene>
<dbReference type="PIRSF" id="PIRSF017388">
    <property type="entry name" value="Esterase_lipase"/>
    <property type="match status" value="1"/>
</dbReference>
<dbReference type="EMBL" id="JARTLO010000007">
    <property type="protein sequence ID" value="MDK4765872.1"/>
    <property type="molecule type" value="Genomic_DNA"/>
</dbReference>
<evidence type="ECO:0000313" key="3">
    <source>
        <dbReference type="EMBL" id="MDK4765872.1"/>
    </source>
</evidence>
<dbReference type="Proteomes" id="UP001174748">
    <property type="component" value="Unassembled WGS sequence"/>
</dbReference>
<evidence type="ECO:0000256" key="1">
    <source>
        <dbReference type="PIRSR" id="PIRSR017388-1"/>
    </source>
</evidence>
<dbReference type="Pfam" id="PF12146">
    <property type="entry name" value="Hydrolase_4"/>
    <property type="match status" value="1"/>
</dbReference>
<dbReference type="RefSeq" id="WP_065768495.1">
    <property type="nucleotide sequence ID" value="NZ_CAYETX010000017.1"/>
</dbReference>
<evidence type="ECO:0000313" key="4">
    <source>
        <dbReference type="EMBL" id="MDK5172558.1"/>
    </source>
</evidence>
<comment type="caution">
    <text evidence="3">The sequence shown here is derived from an EMBL/GenBank/DDBJ whole genome shotgun (WGS) entry which is preliminary data.</text>
</comment>
<dbReference type="GO" id="GO:0052689">
    <property type="term" value="F:carboxylic ester hydrolase activity"/>
    <property type="evidence" value="ECO:0007669"/>
    <property type="project" value="InterPro"/>
</dbReference>
<evidence type="ECO:0000313" key="5">
    <source>
        <dbReference type="Proteomes" id="UP001173597"/>
    </source>
</evidence>
<keyword evidence="3" id="KW-0378">Hydrolase</keyword>
<sequence>MSMNDYWLEGRGERAETGVLLIHGLTGTPNEMRILARGLNNAGFTVYAVQLAGHCGTLNDLLESTWQEWLASVRAGADKLMVKVKKLIVGGLSMGAVLALALATERPQQIAGVMALSSTFRHDGWSMPKYTRLAFILPYLRMLGIGRQKMFYEKPPYGIKDKALRKRMVSQMHAGNSAEAGLPGNPFWSVVEMQKLSSYVLKRLARVQAPSLVLHSSHDDIASVKNAMDIVKGVRHAPVQLVLLEDSYHMITIDRERRKVNELCINFAIERSLADENVAELISTPGTLSEPSGGCL</sequence>
<dbReference type="Gene3D" id="3.40.50.1820">
    <property type="entry name" value="alpha/beta hydrolase"/>
    <property type="match status" value="1"/>
</dbReference>
<feature type="active site" description="Charge relay system" evidence="1">
    <location>
        <position position="219"/>
    </location>
</feature>
<accession>A0AAW6X3H9</accession>
<dbReference type="PANTHER" id="PTHR11614">
    <property type="entry name" value="PHOSPHOLIPASE-RELATED"/>
    <property type="match status" value="1"/>
</dbReference>
<reference evidence="3" key="1">
    <citation type="submission" date="2023-01" db="EMBL/GenBank/DDBJ databases">
        <title>Genomic dissection of endemic carbapenem resistance: metallo-beta-lactamase gene dissemination through clonal, plasmid and integron transfer pathways.</title>
        <authorList>
            <person name="Macesic N."/>
        </authorList>
    </citation>
    <scope>NUCLEOTIDE SEQUENCE</scope>
    <source>
        <strain evidence="4">CPO382</strain>
        <strain evidence="3">CPO573</strain>
    </source>
</reference>
<evidence type="ECO:0000259" key="2">
    <source>
        <dbReference type="Pfam" id="PF12146"/>
    </source>
</evidence>
<dbReference type="InterPro" id="IPR012354">
    <property type="entry name" value="Esterase_lipase"/>
</dbReference>